<feature type="transmembrane region" description="Helical" evidence="5">
    <location>
        <begin position="39"/>
        <end position="55"/>
    </location>
</feature>
<dbReference type="PANTHER" id="PTHR10571:SF0">
    <property type="entry name" value="UDP-N-ACETYLGLUCOSAMINE--DOLICHYL-PHOSPHATE N-ACETYLGLUCOSAMINEPHOSPHOTRANSFERASE"/>
    <property type="match status" value="1"/>
</dbReference>
<dbReference type="AlphaFoldDB" id="A0A2K3L5K2"/>
<dbReference type="STRING" id="57577.A0A2K3L5K2"/>
<keyword evidence="5" id="KW-0472">Membrane</keyword>
<evidence type="ECO:0000313" key="6">
    <source>
        <dbReference type="EMBL" id="PNX73814.1"/>
    </source>
</evidence>
<dbReference type="GO" id="GO:0003975">
    <property type="term" value="F:UDP-N-acetylglucosamine-dolichyl-phosphate N-acetylglucosaminephosphotransferase activity"/>
    <property type="evidence" value="ECO:0007669"/>
    <property type="project" value="InterPro"/>
</dbReference>
<comment type="caution">
    <text evidence="6">The sequence shown here is derived from an EMBL/GenBank/DDBJ whole genome shotgun (WGS) entry which is preliminary data.</text>
</comment>
<feature type="non-terminal residue" evidence="6">
    <location>
        <position position="62"/>
    </location>
</feature>
<comment type="subcellular location">
    <subcellularLocation>
        <location evidence="1">Endomembrane system</location>
        <topology evidence="1">Multi-pass membrane protein</topology>
    </subcellularLocation>
</comment>
<sequence length="62" mass="7085">MLPNRPESLGIVVAVVFYVVAILFQYFNFTADSSWLDEYSAALHCIIFMALLGFIDDVPWRV</sequence>
<evidence type="ECO:0000313" key="7">
    <source>
        <dbReference type="Proteomes" id="UP000236291"/>
    </source>
</evidence>
<evidence type="ECO:0000256" key="2">
    <source>
        <dbReference type="ARBA" id="ARBA00022676"/>
    </source>
</evidence>
<organism evidence="6 7">
    <name type="scientific">Trifolium pratense</name>
    <name type="common">Red clover</name>
    <dbReference type="NCBI Taxonomy" id="57577"/>
    <lineage>
        <taxon>Eukaryota</taxon>
        <taxon>Viridiplantae</taxon>
        <taxon>Streptophyta</taxon>
        <taxon>Embryophyta</taxon>
        <taxon>Tracheophyta</taxon>
        <taxon>Spermatophyta</taxon>
        <taxon>Magnoliopsida</taxon>
        <taxon>eudicotyledons</taxon>
        <taxon>Gunneridae</taxon>
        <taxon>Pentapetalae</taxon>
        <taxon>rosids</taxon>
        <taxon>fabids</taxon>
        <taxon>Fabales</taxon>
        <taxon>Fabaceae</taxon>
        <taxon>Papilionoideae</taxon>
        <taxon>50 kb inversion clade</taxon>
        <taxon>NPAAA clade</taxon>
        <taxon>Hologalegina</taxon>
        <taxon>IRL clade</taxon>
        <taxon>Trifolieae</taxon>
        <taxon>Trifolium</taxon>
    </lineage>
</organism>
<dbReference type="GO" id="GO:0006488">
    <property type="term" value="P:dolichol-linked oligosaccharide biosynthetic process"/>
    <property type="evidence" value="ECO:0007669"/>
    <property type="project" value="InterPro"/>
</dbReference>
<reference evidence="6 7" key="1">
    <citation type="journal article" date="2014" name="Am. J. Bot.">
        <title>Genome assembly and annotation for red clover (Trifolium pratense; Fabaceae).</title>
        <authorList>
            <person name="Istvanek J."/>
            <person name="Jaros M."/>
            <person name="Krenek A."/>
            <person name="Repkova J."/>
        </authorList>
    </citation>
    <scope>NUCLEOTIDE SEQUENCE [LARGE SCALE GENOMIC DNA]</scope>
    <source>
        <strain evidence="7">cv. Tatra</strain>
        <tissue evidence="6">Young leaves</tissue>
    </source>
</reference>
<name>A0A2K3L5K2_TRIPR</name>
<keyword evidence="4" id="KW-0460">Magnesium</keyword>
<dbReference type="GO" id="GO:0016020">
    <property type="term" value="C:membrane"/>
    <property type="evidence" value="ECO:0007669"/>
    <property type="project" value="TreeGrafter"/>
</dbReference>
<keyword evidence="5" id="KW-1133">Transmembrane helix</keyword>
<dbReference type="EMBL" id="ASHM01026589">
    <property type="protein sequence ID" value="PNX73814.1"/>
    <property type="molecule type" value="Genomic_DNA"/>
</dbReference>
<reference evidence="6 7" key="2">
    <citation type="journal article" date="2017" name="Front. Plant Sci.">
        <title>Gene Classification and Mining of Molecular Markers Useful in Red Clover (Trifolium pratense) Breeding.</title>
        <authorList>
            <person name="Istvanek J."/>
            <person name="Dluhosova J."/>
            <person name="Dluhos P."/>
            <person name="Patkova L."/>
            <person name="Nedelnik J."/>
            <person name="Repkova J."/>
        </authorList>
    </citation>
    <scope>NUCLEOTIDE SEQUENCE [LARGE SCALE GENOMIC DNA]</scope>
    <source>
        <strain evidence="7">cv. Tatra</strain>
        <tissue evidence="6">Young leaves</tissue>
    </source>
</reference>
<dbReference type="Proteomes" id="UP000236291">
    <property type="component" value="Unassembled WGS sequence"/>
</dbReference>
<gene>
    <name evidence="6" type="ORF">L195_g029720</name>
</gene>
<keyword evidence="5" id="KW-0812">Transmembrane</keyword>
<accession>A0A2K3L5K2</accession>
<dbReference type="GO" id="GO:0016757">
    <property type="term" value="F:glycosyltransferase activity"/>
    <property type="evidence" value="ECO:0007669"/>
    <property type="project" value="UniProtKB-KW"/>
</dbReference>
<keyword evidence="6" id="KW-0808">Transferase</keyword>
<evidence type="ECO:0000256" key="4">
    <source>
        <dbReference type="ARBA" id="ARBA00022842"/>
    </source>
</evidence>
<evidence type="ECO:0000256" key="1">
    <source>
        <dbReference type="ARBA" id="ARBA00004127"/>
    </source>
</evidence>
<dbReference type="GO" id="GO:0012505">
    <property type="term" value="C:endomembrane system"/>
    <property type="evidence" value="ECO:0007669"/>
    <property type="project" value="UniProtKB-SubCell"/>
</dbReference>
<dbReference type="PANTHER" id="PTHR10571">
    <property type="entry name" value="UDP-N-ACETYLGLUCOSAMINE--DOLICHYL-PHOSPHATE N-ACETYLGLUCOSAMINEPHOSPHOTRANSFERASE"/>
    <property type="match status" value="1"/>
</dbReference>
<protein>
    <submittedName>
        <fullName evidence="6">UDP-N-acetylglucosamine-dolichyl-phosphate N-acetylglucosaminephosphotransferase-like protein</fullName>
    </submittedName>
</protein>
<feature type="transmembrane region" description="Helical" evidence="5">
    <location>
        <begin position="9"/>
        <end position="27"/>
    </location>
</feature>
<keyword evidence="2" id="KW-0328">Glycosyltransferase</keyword>
<evidence type="ECO:0000256" key="5">
    <source>
        <dbReference type="SAM" id="Phobius"/>
    </source>
</evidence>
<keyword evidence="3" id="KW-0479">Metal-binding</keyword>
<evidence type="ECO:0000256" key="3">
    <source>
        <dbReference type="ARBA" id="ARBA00022723"/>
    </source>
</evidence>
<dbReference type="InterPro" id="IPR033895">
    <property type="entry name" value="GPT"/>
</dbReference>
<dbReference type="GO" id="GO:0046872">
    <property type="term" value="F:metal ion binding"/>
    <property type="evidence" value="ECO:0007669"/>
    <property type="project" value="UniProtKB-KW"/>
</dbReference>
<proteinExistence type="predicted"/>